<dbReference type="SUPFAM" id="SSF46785">
    <property type="entry name" value="Winged helix' DNA-binding domain"/>
    <property type="match status" value="1"/>
</dbReference>
<keyword evidence="8" id="KW-1185">Reference proteome</keyword>
<protein>
    <submittedName>
        <fullName evidence="7">LysR family transcriptional regulator</fullName>
    </submittedName>
</protein>
<accession>A0A9X1YJW2</accession>
<dbReference type="PANTHER" id="PTHR30537">
    <property type="entry name" value="HTH-TYPE TRANSCRIPTIONAL REGULATOR"/>
    <property type="match status" value="1"/>
</dbReference>
<dbReference type="PROSITE" id="PS50931">
    <property type="entry name" value="HTH_LYSR"/>
    <property type="match status" value="1"/>
</dbReference>
<keyword evidence="3" id="KW-0238">DNA-binding</keyword>
<dbReference type="InterPro" id="IPR005119">
    <property type="entry name" value="LysR_subst-bd"/>
</dbReference>
<dbReference type="GO" id="GO:0003677">
    <property type="term" value="F:DNA binding"/>
    <property type="evidence" value="ECO:0007669"/>
    <property type="project" value="UniProtKB-KW"/>
</dbReference>
<gene>
    <name evidence="7" type="ORF">LPC04_17585</name>
</gene>
<dbReference type="InterPro" id="IPR000847">
    <property type="entry name" value="LysR_HTH_N"/>
</dbReference>
<dbReference type="FunFam" id="1.10.10.10:FF:000001">
    <property type="entry name" value="LysR family transcriptional regulator"/>
    <property type="match status" value="1"/>
</dbReference>
<keyword evidence="4" id="KW-0804">Transcription</keyword>
<evidence type="ECO:0000313" key="8">
    <source>
        <dbReference type="Proteomes" id="UP001139353"/>
    </source>
</evidence>
<dbReference type="AlphaFoldDB" id="A0A9X1YJW2"/>
<dbReference type="Proteomes" id="UP001139353">
    <property type="component" value="Unassembled WGS sequence"/>
</dbReference>
<feature type="region of interest" description="Disordered" evidence="5">
    <location>
        <begin position="205"/>
        <end position="232"/>
    </location>
</feature>
<dbReference type="InterPro" id="IPR036390">
    <property type="entry name" value="WH_DNA-bd_sf"/>
</dbReference>
<dbReference type="InterPro" id="IPR036388">
    <property type="entry name" value="WH-like_DNA-bd_sf"/>
</dbReference>
<dbReference type="SUPFAM" id="SSF53850">
    <property type="entry name" value="Periplasmic binding protein-like II"/>
    <property type="match status" value="1"/>
</dbReference>
<evidence type="ECO:0000256" key="1">
    <source>
        <dbReference type="ARBA" id="ARBA00009437"/>
    </source>
</evidence>
<evidence type="ECO:0000313" key="7">
    <source>
        <dbReference type="EMBL" id="MCK9687518.1"/>
    </source>
</evidence>
<evidence type="ECO:0000256" key="5">
    <source>
        <dbReference type="SAM" id="MobiDB-lite"/>
    </source>
</evidence>
<evidence type="ECO:0000256" key="4">
    <source>
        <dbReference type="ARBA" id="ARBA00023163"/>
    </source>
</evidence>
<dbReference type="Pfam" id="PF00126">
    <property type="entry name" value="HTH_1"/>
    <property type="match status" value="1"/>
</dbReference>
<dbReference type="Gene3D" id="3.40.190.290">
    <property type="match status" value="1"/>
</dbReference>
<dbReference type="PANTHER" id="PTHR30537:SF5">
    <property type="entry name" value="HTH-TYPE TRANSCRIPTIONAL ACTIVATOR TTDR-RELATED"/>
    <property type="match status" value="1"/>
</dbReference>
<proteinExistence type="inferred from homology"/>
<evidence type="ECO:0000256" key="3">
    <source>
        <dbReference type="ARBA" id="ARBA00023125"/>
    </source>
</evidence>
<dbReference type="Gene3D" id="1.10.10.10">
    <property type="entry name" value="Winged helix-like DNA-binding domain superfamily/Winged helix DNA-binding domain"/>
    <property type="match status" value="1"/>
</dbReference>
<comment type="caution">
    <text evidence="7">The sequence shown here is derived from an EMBL/GenBank/DDBJ whole genome shotgun (WGS) entry which is preliminary data.</text>
</comment>
<dbReference type="InterPro" id="IPR058163">
    <property type="entry name" value="LysR-type_TF_proteobact-type"/>
</dbReference>
<feature type="compositionally biased region" description="Basic and acidic residues" evidence="5">
    <location>
        <begin position="207"/>
        <end position="218"/>
    </location>
</feature>
<evidence type="ECO:0000256" key="2">
    <source>
        <dbReference type="ARBA" id="ARBA00023015"/>
    </source>
</evidence>
<evidence type="ECO:0000259" key="6">
    <source>
        <dbReference type="PROSITE" id="PS50931"/>
    </source>
</evidence>
<feature type="domain" description="HTH lysR-type" evidence="6">
    <location>
        <begin position="3"/>
        <end position="60"/>
    </location>
</feature>
<dbReference type="GO" id="GO:0003700">
    <property type="term" value="F:DNA-binding transcription factor activity"/>
    <property type="evidence" value="ECO:0007669"/>
    <property type="project" value="InterPro"/>
</dbReference>
<dbReference type="Pfam" id="PF03466">
    <property type="entry name" value="LysR_substrate"/>
    <property type="match status" value="2"/>
</dbReference>
<dbReference type="CDD" id="cd08422">
    <property type="entry name" value="PBP2_CrgA_like"/>
    <property type="match status" value="1"/>
</dbReference>
<name>A0A9X1YJW2_9BURK</name>
<organism evidence="7 8">
    <name type="scientific">Scleromatobacter humisilvae</name>
    <dbReference type="NCBI Taxonomy" id="2897159"/>
    <lineage>
        <taxon>Bacteria</taxon>
        <taxon>Pseudomonadati</taxon>
        <taxon>Pseudomonadota</taxon>
        <taxon>Betaproteobacteria</taxon>
        <taxon>Burkholderiales</taxon>
        <taxon>Sphaerotilaceae</taxon>
        <taxon>Scleromatobacter</taxon>
    </lineage>
</organism>
<reference evidence="7" key="1">
    <citation type="submission" date="2021-11" db="EMBL/GenBank/DDBJ databases">
        <title>BS-T2-15 a new species belonging to the Comamonadaceae family isolated from the soil of a French oak forest.</title>
        <authorList>
            <person name="Mieszkin S."/>
            <person name="Alain K."/>
        </authorList>
    </citation>
    <scope>NUCLEOTIDE SEQUENCE</scope>
    <source>
        <strain evidence="7">BS-T2-15</strain>
    </source>
</reference>
<comment type="similarity">
    <text evidence="1">Belongs to the LysR transcriptional regulatory family.</text>
</comment>
<keyword evidence="2" id="KW-0805">Transcription regulation</keyword>
<dbReference type="EMBL" id="JAJLJH010000005">
    <property type="protein sequence ID" value="MCK9687518.1"/>
    <property type="molecule type" value="Genomic_DNA"/>
</dbReference>
<sequence>MTPDADDLLLFARVAESGSFSRAAERVQLPKSTVSRRIAALEKRLGERLLQRTTRKLVITEFGQGVLDHARAMSEEVDAALAFALSRQARPSGRLRVTMPGDFASLALEQPMAGFIRDYPEVTLELDLSPRRVDLIGENFDLAIRMGALPDDTQLAARRLATFTTGLYAAPSLLREHGEPLAPEALRTMPALLLLSRSGEPVPWTLSRREATPAEARRPSSAKTPRAGDDATTHAIVPQQHVRANSPDVLIRLARRGAGVVAVADFFAEPYLARGELQRILPDWCLPDAECWAVFPGRRLMPAKTRAFIDMLSKTMQTCEVAVAAAALASNASPGRFRVG</sequence>